<dbReference type="EC" id="2.6.1.83" evidence="5"/>
<evidence type="ECO:0000313" key="7">
    <source>
        <dbReference type="Proteomes" id="UP000029922"/>
    </source>
</evidence>
<dbReference type="CDD" id="cd00609">
    <property type="entry name" value="AAT_like"/>
    <property type="match status" value="1"/>
</dbReference>
<dbReference type="GO" id="GO:0010285">
    <property type="term" value="F:L,L-diaminopimelate aminotransferase activity"/>
    <property type="evidence" value="ECO:0007669"/>
    <property type="project" value="UniProtKB-EC"/>
</dbReference>
<accession>A0A377PXF7</accession>
<evidence type="ECO:0000313" key="8">
    <source>
        <dbReference type="Proteomes" id="UP000255139"/>
    </source>
</evidence>
<evidence type="ECO:0000259" key="4">
    <source>
        <dbReference type="Pfam" id="PF00155"/>
    </source>
</evidence>
<dbReference type="Gene3D" id="3.40.640.10">
    <property type="entry name" value="Type I PLP-dependent aspartate aminotransferase-like (Major domain)"/>
    <property type="match status" value="1"/>
</dbReference>
<dbReference type="InterPro" id="IPR050881">
    <property type="entry name" value="LL-DAP_aminotransferase"/>
</dbReference>
<dbReference type="RefSeq" id="WP_052089996.1">
    <property type="nucleotide sequence ID" value="NZ_FZML01000026.1"/>
</dbReference>
<name>A0A377PXF7_9HELI</name>
<keyword evidence="8" id="KW-1185">Reference proteome</keyword>
<dbReference type="Proteomes" id="UP000255139">
    <property type="component" value="Unassembled WGS sequence"/>
</dbReference>
<sequence>MFDEISFGKINRLPKYLFSAINEIKFNMRQKGEDVIDFSMGNPDGMPPQIVIDKLCESAKKPKNQGYSVSKGIYKLRLGLCDWYKRRFNVDLDPNLEVCVGMGSKEGYVHLVQAITNVGDFAIVPEPAYPIHYHAFIINGANVSTFPIKYNMFYELDEAAFFASLQKSLYENFPKPKFVVVNFPHNPTTVVVYKSFYEKLVEIARRERFYIISDIAYAELGFGDFKTTSIFEVEGAKDVAVETYTLSKSYNMAGWRIGFVSGNRRIIEALQKIKGWIDYGIYTPMQVAATVALNECDDEVLSVRAKYQSRMEVMIESFGNAGWELQMPKASMFIWARIPKQCEHLGSLEFSKRLLEEAKVAVSPGAGFGNAGDSYVRFALIENEKRIRQAAKNVKQFMKNIQPINNPLSLKTIAH</sequence>
<dbReference type="InterPro" id="IPR015421">
    <property type="entry name" value="PyrdxlP-dep_Trfase_major"/>
</dbReference>
<reference evidence="6 7" key="1">
    <citation type="journal article" date="2014" name="Genome Announc.">
        <title>Draft genome sequences of eight enterohepatic helicobacter species isolated from both laboratory and wild rodents.</title>
        <authorList>
            <person name="Sheh A."/>
            <person name="Shen Z."/>
            <person name="Fox J.G."/>
        </authorList>
    </citation>
    <scope>NUCLEOTIDE SEQUENCE [LARGE SCALE GENOMIC DNA]</scope>
    <source>
        <strain evidence="6 7">ST1</strain>
    </source>
</reference>
<dbReference type="NCBIfam" id="NF006387">
    <property type="entry name" value="PRK08636.1"/>
    <property type="match status" value="1"/>
</dbReference>
<dbReference type="PANTHER" id="PTHR42832:SF1">
    <property type="entry name" value="GLUTAMATE-PYRUVATE AMINOTRANSFERASE ALAC"/>
    <property type="match status" value="1"/>
</dbReference>
<dbReference type="InterPro" id="IPR015422">
    <property type="entry name" value="PyrdxlP-dep_Trfase_small"/>
</dbReference>
<evidence type="ECO:0000313" key="6">
    <source>
        <dbReference type="EMBL" id="TLD98221.1"/>
    </source>
</evidence>
<dbReference type="Gene3D" id="3.90.1150.10">
    <property type="entry name" value="Aspartate Aminotransferase, domain 1"/>
    <property type="match status" value="1"/>
</dbReference>
<evidence type="ECO:0000256" key="2">
    <source>
        <dbReference type="ARBA" id="ARBA00022576"/>
    </source>
</evidence>
<dbReference type="GO" id="GO:0004069">
    <property type="term" value="F:L-aspartate:2-oxoglutarate aminotransferase activity"/>
    <property type="evidence" value="ECO:0007669"/>
    <property type="project" value="UniProtKB-EC"/>
</dbReference>
<proteinExistence type="predicted"/>
<dbReference type="OrthoDB" id="9804474at2"/>
<keyword evidence="2 5" id="KW-0032">Aminotransferase</keyword>
<keyword evidence="3 5" id="KW-0808">Transferase</keyword>
<dbReference type="SUPFAM" id="SSF53383">
    <property type="entry name" value="PLP-dependent transferases"/>
    <property type="match status" value="1"/>
</dbReference>
<dbReference type="Pfam" id="PF00155">
    <property type="entry name" value="Aminotran_1_2"/>
    <property type="match status" value="1"/>
</dbReference>
<evidence type="ECO:0000256" key="3">
    <source>
        <dbReference type="ARBA" id="ARBA00022679"/>
    </source>
</evidence>
<dbReference type="GO" id="GO:0030170">
    <property type="term" value="F:pyridoxal phosphate binding"/>
    <property type="evidence" value="ECO:0007669"/>
    <property type="project" value="InterPro"/>
</dbReference>
<dbReference type="AlphaFoldDB" id="A0A377PXF7"/>
<dbReference type="InterPro" id="IPR015424">
    <property type="entry name" value="PyrdxlP-dep_Trfase"/>
</dbReference>
<gene>
    <name evidence="5" type="primary">dapL_2</name>
    <name evidence="6" type="ORF">LS73_009285</name>
    <name evidence="5" type="ORF">NCTC12714_01966</name>
</gene>
<evidence type="ECO:0000256" key="1">
    <source>
        <dbReference type="ARBA" id="ARBA00001933"/>
    </source>
</evidence>
<dbReference type="PANTHER" id="PTHR42832">
    <property type="entry name" value="AMINO ACID AMINOTRANSFERASE"/>
    <property type="match status" value="1"/>
</dbReference>
<comment type="cofactor">
    <cofactor evidence="1">
        <name>pyridoxal 5'-phosphate</name>
        <dbReference type="ChEBI" id="CHEBI:597326"/>
    </cofactor>
</comment>
<protein>
    <submittedName>
        <fullName evidence="5">Aspartate aminotransferase</fullName>
        <ecNumber evidence="5">2.6.1.1</ecNumber>
        <ecNumber evidence="5">2.6.1.83</ecNumber>
    </submittedName>
    <submittedName>
        <fullName evidence="6">LL-diaminopimelate aminotransferase</fullName>
    </submittedName>
</protein>
<dbReference type="EMBL" id="JRPD02000037">
    <property type="protein sequence ID" value="TLD98221.1"/>
    <property type="molecule type" value="Genomic_DNA"/>
</dbReference>
<feature type="domain" description="Aminotransferase class I/classII large" evidence="4">
    <location>
        <begin position="34"/>
        <end position="391"/>
    </location>
</feature>
<evidence type="ECO:0000313" key="5">
    <source>
        <dbReference type="EMBL" id="STQ87144.1"/>
    </source>
</evidence>
<dbReference type="InterPro" id="IPR004839">
    <property type="entry name" value="Aminotransferase_I/II_large"/>
</dbReference>
<dbReference type="Proteomes" id="UP000029922">
    <property type="component" value="Unassembled WGS sequence"/>
</dbReference>
<organism evidence="5 8">
    <name type="scientific">Helicobacter muridarum</name>
    <dbReference type="NCBI Taxonomy" id="216"/>
    <lineage>
        <taxon>Bacteria</taxon>
        <taxon>Pseudomonadati</taxon>
        <taxon>Campylobacterota</taxon>
        <taxon>Epsilonproteobacteria</taxon>
        <taxon>Campylobacterales</taxon>
        <taxon>Helicobacteraceae</taxon>
        <taxon>Helicobacter</taxon>
    </lineage>
</organism>
<dbReference type="EC" id="2.6.1.1" evidence="5"/>
<dbReference type="EMBL" id="UGJE01000002">
    <property type="protein sequence ID" value="STQ87144.1"/>
    <property type="molecule type" value="Genomic_DNA"/>
</dbReference>
<reference evidence="5 8" key="2">
    <citation type="submission" date="2018-06" db="EMBL/GenBank/DDBJ databases">
        <authorList>
            <consortium name="Pathogen Informatics"/>
            <person name="Doyle S."/>
        </authorList>
    </citation>
    <scope>NUCLEOTIDE SEQUENCE [LARGE SCALE GENOMIC DNA]</scope>
    <source>
        <strain evidence="5 8">NCTC12714</strain>
    </source>
</reference>